<dbReference type="OrthoDB" id="10544322at2759"/>
<keyword evidence="2" id="KW-1185">Reference proteome</keyword>
<name>A0A8T2PFU0_9TELE</name>
<comment type="caution">
    <text evidence="1">The sequence shown here is derived from an EMBL/GenBank/DDBJ whole genome shotgun (WGS) entry which is preliminary data.</text>
</comment>
<reference evidence="1" key="1">
    <citation type="thesis" date="2021" institute="BYU ScholarsArchive" country="Provo, UT, USA">
        <title>Applications of and Algorithms for Genome Assembly and Genomic Analyses with an Emphasis on Marine Teleosts.</title>
        <authorList>
            <person name="Pickett B.D."/>
        </authorList>
    </citation>
    <scope>NUCLEOTIDE SEQUENCE</scope>
    <source>
        <strain evidence="1">HI-2016</strain>
    </source>
</reference>
<dbReference type="Proteomes" id="UP000824540">
    <property type="component" value="Unassembled WGS sequence"/>
</dbReference>
<dbReference type="AlphaFoldDB" id="A0A8T2PFU0"/>
<evidence type="ECO:0000313" key="2">
    <source>
        <dbReference type="Proteomes" id="UP000824540"/>
    </source>
</evidence>
<organism evidence="1 2">
    <name type="scientific">Albula glossodonta</name>
    <name type="common">roundjaw bonefish</name>
    <dbReference type="NCBI Taxonomy" id="121402"/>
    <lineage>
        <taxon>Eukaryota</taxon>
        <taxon>Metazoa</taxon>
        <taxon>Chordata</taxon>
        <taxon>Craniata</taxon>
        <taxon>Vertebrata</taxon>
        <taxon>Euteleostomi</taxon>
        <taxon>Actinopterygii</taxon>
        <taxon>Neopterygii</taxon>
        <taxon>Teleostei</taxon>
        <taxon>Albuliformes</taxon>
        <taxon>Albulidae</taxon>
        <taxon>Albula</taxon>
    </lineage>
</organism>
<protein>
    <submittedName>
        <fullName evidence="1">Uncharacterized protein</fullName>
    </submittedName>
</protein>
<sequence length="75" mass="8694">MYSVVIMMRQKCIPHCVLLTLLEDCCILGNFAKWDSQKEADCQCEDGVTLQVKGTETLLKTKMVFVLKERRVLWI</sequence>
<accession>A0A8T2PFU0</accession>
<proteinExistence type="predicted"/>
<gene>
    <name evidence="1" type="ORF">JZ751_020606</name>
</gene>
<dbReference type="EMBL" id="JAFBMS010000005">
    <property type="protein sequence ID" value="KAG9352193.1"/>
    <property type="molecule type" value="Genomic_DNA"/>
</dbReference>
<evidence type="ECO:0000313" key="1">
    <source>
        <dbReference type="EMBL" id="KAG9352193.1"/>
    </source>
</evidence>